<keyword evidence="2" id="KW-1185">Reference proteome</keyword>
<dbReference type="RefSeq" id="WP_251584254.1">
    <property type="nucleotide sequence ID" value="NZ_JBHTKX010000007.1"/>
</dbReference>
<organism evidence="1 2">
    <name type="scientific">Paenibacillus provencensis</name>
    <dbReference type="NCBI Taxonomy" id="441151"/>
    <lineage>
        <taxon>Bacteria</taxon>
        <taxon>Bacillati</taxon>
        <taxon>Bacillota</taxon>
        <taxon>Bacilli</taxon>
        <taxon>Bacillales</taxon>
        <taxon>Paenibacillaceae</taxon>
        <taxon>Paenibacillus</taxon>
    </lineage>
</organism>
<accession>A0ABW3PXW0</accession>
<dbReference type="Proteomes" id="UP001597169">
    <property type="component" value="Unassembled WGS sequence"/>
</dbReference>
<reference evidence="2" key="1">
    <citation type="journal article" date="2019" name="Int. J. Syst. Evol. Microbiol.">
        <title>The Global Catalogue of Microorganisms (GCM) 10K type strain sequencing project: providing services to taxonomists for standard genome sequencing and annotation.</title>
        <authorList>
            <consortium name="The Broad Institute Genomics Platform"/>
            <consortium name="The Broad Institute Genome Sequencing Center for Infectious Disease"/>
            <person name="Wu L."/>
            <person name="Ma J."/>
        </authorList>
    </citation>
    <scope>NUCLEOTIDE SEQUENCE [LARGE SCALE GENOMIC DNA]</scope>
    <source>
        <strain evidence="2">CCUG 53519</strain>
    </source>
</reference>
<dbReference type="EMBL" id="JBHTKX010000007">
    <property type="protein sequence ID" value="MFD1131164.1"/>
    <property type="molecule type" value="Genomic_DNA"/>
</dbReference>
<sequence>MKTHVMRTQSSFKSKVFTLTVSSILLAFAFILWPNVPSAISPPSNISSEYDGHSSLQVAFPLDKYSVVMSSVPGFPIEISEDHNNFPLIIATSSGELLVKEGSAGKQVRSSGASLELKEGNTIYWSPLAATPVSETSITVTSQSQHQNSAIKPVSIHISKDQDGFYKIN</sequence>
<protein>
    <submittedName>
        <fullName evidence="1">Uncharacterized protein</fullName>
    </submittedName>
</protein>
<comment type="caution">
    <text evidence="1">The sequence shown here is derived from an EMBL/GenBank/DDBJ whole genome shotgun (WGS) entry which is preliminary data.</text>
</comment>
<proteinExistence type="predicted"/>
<evidence type="ECO:0000313" key="2">
    <source>
        <dbReference type="Proteomes" id="UP001597169"/>
    </source>
</evidence>
<name>A0ABW3PXW0_9BACL</name>
<evidence type="ECO:0000313" key="1">
    <source>
        <dbReference type="EMBL" id="MFD1131164.1"/>
    </source>
</evidence>
<gene>
    <name evidence="1" type="ORF">ACFQ3J_23865</name>
</gene>